<sequence length="206" mass="23667">MDGQLDSTPFRRRRPAAHRPCDHPTCEAEGVHRAPRGRDRLEEFFWFCKEHAREYNAAWNFCAGMSTADVDRMVRDAAVWDRPTWPMGLRFGTARTRAGVHDSTDFFDEEGAFKSGDEETDFRRRARRRAEEGPESHAMRVLGLVAPVTLTGLKRRYKELAKELHPDLGGSARGEEERRAAEDRLKDINHAYGVLRRSLEESGRRA</sequence>
<evidence type="ECO:0000313" key="3">
    <source>
        <dbReference type="EMBL" id="MBP5859064.1"/>
    </source>
</evidence>
<evidence type="ECO:0000256" key="1">
    <source>
        <dbReference type="SAM" id="MobiDB-lite"/>
    </source>
</evidence>
<evidence type="ECO:0000313" key="4">
    <source>
        <dbReference type="Proteomes" id="UP000672602"/>
    </source>
</evidence>
<dbReference type="EMBL" id="JAGMWN010000014">
    <property type="protein sequence ID" value="MBP5859064.1"/>
    <property type="molecule type" value="Genomic_DNA"/>
</dbReference>
<gene>
    <name evidence="3" type="ORF">KAJ83_18735</name>
</gene>
<dbReference type="CDD" id="cd06257">
    <property type="entry name" value="DnaJ"/>
    <property type="match status" value="1"/>
</dbReference>
<dbReference type="Gene3D" id="1.10.287.110">
    <property type="entry name" value="DnaJ domain"/>
    <property type="match status" value="1"/>
</dbReference>
<keyword evidence="4" id="KW-1185">Reference proteome</keyword>
<feature type="domain" description="J" evidence="2">
    <location>
        <begin position="137"/>
        <end position="206"/>
    </location>
</feature>
<name>A0A8J7S5A6_9PROT</name>
<reference evidence="3" key="1">
    <citation type="submission" date="2021-04" db="EMBL/GenBank/DDBJ databases">
        <authorList>
            <person name="Zhang D.-C."/>
        </authorList>
    </citation>
    <scope>NUCLEOTIDE SEQUENCE</scope>
    <source>
        <strain evidence="3">CGMCC 1.15697</strain>
    </source>
</reference>
<dbReference type="Proteomes" id="UP000672602">
    <property type="component" value="Unassembled WGS sequence"/>
</dbReference>
<accession>A0A8J7S5A6</accession>
<organism evidence="3 4">
    <name type="scientific">Marivibrio halodurans</name>
    <dbReference type="NCBI Taxonomy" id="2039722"/>
    <lineage>
        <taxon>Bacteria</taxon>
        <taxon>Pseudomonadati</taxon>
        <taxon>Pseudomonadota</taxon>
        <taxon>Alphaproteobacteria</taxon>
        <taxon>Rhodospirillales</taxon>
        <taxon>Rhodospirillaceae</taxon>
        <taxon>Marivibrio</taxon>
    </lineage>
</organism>
<dbReference type="AlphaFoldDB" id="A0A8J7S5A6"/>
<evidence type="ECO:0000259" key="2">
    <source>
        <dbReference type="PROSITE" id="PS50076"/>
    </source>
</evidence>
<dbReference type="InterPro" id="IPR001623">
    <property type="entry name" value="DnaJ_domain"/>
</dbReference>
<proteinExistence type="predicted"/>
<dbReference type="PROSITE" id="PS50076">
    <property type="entry name" value="DNAJ_2"/>
    <property type="match status" value="1"/>
</dbReference>
<dbReference type="SUPFAM" id="SSF46565">
    <property type="entry name" value="Chaperone J-domain"/>
    <property type="match status" value="1"/>
</dbReference>
<dbReference type="InterPro" id="IPR036869">
    <property type="entry name" value="J_dom_sf"/>
</dbReference>
<comment type="caution">
    <text evidence="3">The sequence shown here is derived from an EMBL/GenBank/DDBJ whole genome shotgun (WGS) entry which is preliminary data.</text>
</comment>
<dbReference type="Pfam" id="PF00226">
    <property type="entry name" value="DnaJ"/>
    <property type="match status" value="1"/>
</dbReference>
<protein>
    <submittedName>
        <fullName evidence="3">J domain-containing protein</fullName>
    </submittedName>
</protein>
<dbReference type="RefSeq" id="WP_210683655.1">
    <property type="nucleotide sequence ID" value="NZ_JAGMWN010000014.1"/>
</dbReference>
<dbReference type="SMART" id="SM00271">
    <property type="entry name" value="DnaJ"/>
    <property type="match status" value="1"/>
</dbReference>
<dbReference type="PRINTS" id="PR00625">
    <property type="entry name" value="JDOMAIN"/>
</dbReference>
<feature type="region of interest" description="Disordered" evidence="1">
    <location>
        <begin position="1"/>
        <end position="22"/>
    </location>
</feature>